<evidence type="ECO:0000313" key="5">
    <source>
        <dbReference type="Proteomes" id="UP001604336"/>
    </source>
</evidence>
<feature type="region of interest" description="Disordered" evidence="2">
    <location>
        <begin position="482"/>
        <end position="515"/>
    </location>
</feature>
<proteinExistence type="predicted"/>
<evidence type="ECO:0000259" key="3">
    <source>
        <dbReference type="Pfam" id="PF01693"/>
    </source>
</evidence>
<evidence type="ECO:0000256" key="1">
    <source>
        <dbReference type="SAM" id="Coils"/>
    </source>
</evidence>
<sequence>MADLKNQIADIKEEIEIKKLEISTAQQKITILEKKLARLEGSLSKETNKGAWTALGKLPDIEVSKDTKENETEGKIKTVEQSQAQCSKEQIGIQSPKETLQPLVGINTSAAGTKFYVVFDGPQKGFYTNWAEVEAIVKNKPYKHKSFKTYTEAQQTFFDNCESKGINPIPYKQVFDLPVFRPQYQQIDIRSRPRLPAHLFNLHSENARLHMFTYKEAVQSSTGKIHDRFTSLGKIPKTKEENTILNIPIQEFLTLEAEARVIGDSAPEETYFGTFDKKFGQFVFLEGVDPTLVQSTFHCELIKMIIPGDDLEDIKLLDSGLVQSIRDFKKFVIKNQDSRLILKFNSTIPFWDESEVIHKGYHHIQIRTVQEILLDRPIKGEPTDVDDTVLQDWRALSFQRILTSLKSFNRNSKIKINHSSRFILMTSRTSATISIEGIKTICKFEEKFYNSINAPDSYDGHLCKALKSSLRKYHECQLCHRTDQTDRTSPRKEESGNSDADNTDKAKEKVFSDED</sequence>
<dbReference type="SUPFAM" id="SSF55658">
    <property type="entry name" value="L9 N-domain-like"/>
    <property type="match status" value="1"/>
</dbReference>
<gene>
    <name evidence="4" type="ORF">Adt_21696</name>
</gene>
<evidence type="ECO:0000256" key="2">
    <source>
        <dbReference type="SAM" id="MobiDB-lite"/>
    </source>
</evidence>
<dbReference type="InterPro" id="IPR009027">
    <property type="entry name" value="Ribosomal_bL9/RNase_H1_N"/>
</dbReference>
<feature type="coiled-coil region" evidence="1">
    <location>
        <begin position="1"/>
        <end position="49"/>
    </location>
</feature>
<feature type="compositionally biased region" description="Basic and acidic residues" evidence="2">
    <location>
        <begin position="502"/>
        <end position="515"/>
    </location>
</feature>
<feature type="compositionally biased region" description="Basic and acidic residues" evidence="2">
    <location>
        <begin position="482"/>
        <end position="495"/>
    </location>
</feature>
<dbReference type="EMBL" id="JBFOLK010000006">
    <property type="protein sequence ID" value="KAL2506075.1"/>
    <property type="molecule type" value="Genomic_DNA"/>
</dbReference>
<dbReference type="Gene3D" id="3.40.970.10">
    <property type="entry name" value="Ribonuclease H1, N-terminal domain"/>
    <property type="match status" value="1"/>
</dbReference>
<dbReference type="Proteomes" id="UP001604336">
    <property type="component" value="Unassembled WGS sequence"/>
</dbReference>
<feature type="domain" description="Ribonuclease H1 N-terminal" evidence="3">
    <location>
        <begin position="114"/>
        <end position="155"/>
    </location>
</feature>
<name>A0ABD1T0A4_9LAMI</name>
<dbReference type="Pfam" id="PF01693">
    <property type="entry name" value="Cauli_VI"/>
    <property type="match status" value="1"/>
</dbReference>
<dbReference type="InterPro" id="IPR011320">
    <property type="entry name" value="RNase_H1_N"/>
</dbReference>
<dbReference type="InterPro" id="IPR037056">
    <property type="entry name" value="RNase_H1_N_sf"/>
</dbReference>
<protein>
    <recommendedName>
        <fullName evidence="3">Ribonuclease H1 N-terminal domain-containing protein</fullName>
    </recommendedName>
</protein>
<keyword evidence="5" id="KW-1185">Reference proteome</keyword>
<accession>A0ABD1T0A4</accession>
<evidence type="ECO:0000313" key="4">
    <source>
        <dbReference type="EMBL" id="KAL2506075.1"/>
    </source>
</evidence>
<comment type="caution">
    <text evidence="4">The sequence shown here is derived from an EMBL/GenBank/DDBJ whole genome shotgun (WGS) entry which is preliminary data.</text>
</comment>
<organism evidence="4 5">
    <name type="scientific">Abeliophyllum distichum</name>
    <dbReference type="NCBI Taxonomy" id="126358"/>
    <lineage>
        <taxon>Eukaryota</taxon>
        <taxon>Viridiplantae</taxon>
        <taxon>Streptophyta</taxon>
        <taxon>Embryophyta</taxon>
        <taxon>Tracheophyta</taxon>
        <taxon>Spermatophyta</taxon>
        <taxon>Magnoliopsida</taxon>
        <taxon>eudicotyledons</taxon>
        <taxon>Gunneridae</taxon>
        <taxon>Pentapetalae</taxon>
        <taxon>asterids</taxon>
        <taxon>lamiids</taxon>
        <taxon>Lamiales</taxon>
        <taxon>Oleaceae</taxon>
        <taxon>Forsythieae</taxon>
        <taxon>Abeliophyllum</taxon>
    </lineage>
</organism>
<dbReference type="AlphaFoldDB" id="A0ABD1T0A4"/>
<reference evidence="5" key="1">
    <citation type="submission" date="2024-07" db="EMBL/GenBank/DDBJ databases">
        <title>Two chromosome-level genome assemblies of Korean endemic species Abeliophyllum distichum and Forsythia ovata (Oleaceae).</title>
        <authorList>
            <person name="Jang H."/>
        </authorList>
    </citation>
    <scope>NUCLEOTIDE SEQUENCE [LARGE SCALE GENOMIC DNA]</scope>
</reference>
<keyword evidence="1" id="KW-0175">Coiled coil</keyword>